<name>A0A369JPG2_HYPMA</name>
<organism evidence="3 4">
    <name type="scientific">Hypsizygus marmoreus</name>
    <name type="common">White beech mushroom</name>
    <name type="synonym">Agaricus marmoreus</name>
    <dbReference type="NCBI Taxonomy" id="39966"/>
    <lineage>
        <taxon>Eukaryota</taxon>
        <taxon>Fungi</taxon>
        <taxon>Dikarya</taxon>
        <taxon>Basidiomycota</taxon>
        <taxon>Agaricomycotina</taxon>
        <taxon>Agaricomycetes</taxon>
        <taxon>Agaricomycetidae</taxon>
        <taxon>Agaricales</taxon>
        <taxon>Tricholomatineae</taxon>
        <taxon>Lyophyllaceae</taxon>
        <taxon>Hypsizygus</taxon>
    </lineage>
</organism>
<gene>
    <name evidence="3" type="ORF">Hypma_011511</name>
</gene>
<accession>A0A369JPG2</accession>
<keyword evidence="4" id="KW-1185">Reference proteome</keyword>
<dbReference type="OrthoDB" id="2666783at2759"/>
<dbReference type="EMBL" id="LUEZ02000055">
    <property type="protein sequence ID" value="RDB21274.1"/>
    <property type="molecule type" value="Genomic_DNA"/>
</dbReference>
<reference evidence="3" key="1">
    <citation type="submission" date="2018-04" db="EMBL/GenBank/DDBJ databases">
        <title>Whole genome sequencing of Hypsizygus marmoreus.</title>
        <authorList>
            <person name="Choi I.-G."/>
            <person name="Min B."/>
            <person name="Kim J.-G."/>
            <person name="Kim S."/>
            <person name="Oh Y.-L."/>
            <person name="Kong W.-S."/>
            <person name="Park H."/>
            <person name="Jeong J."/>
            <person name="Song E.-S."/>
        </authorList>
    </citation>
    <scope>NUCLEOTIDE SEQUENCE [LARGE SCALE GENOMIC DNA]</scope>
    <source>
        <strain evidence="3">51987-8</strain>
    </source>
</reference>
<keyword evidence="2" id="KW-1133">Transmembrane helix</keyword>
<feature type="transmembrane region" description="Helical" evidence="2">
    <location>
        <begin position="78"/>
        <end position="98"/>
    </location>
</feature>
<feature type="transmembrane region" description="Helical" evidence="2">
    <location>
        <begin position="12"/>
        <end position="36"/>
    </location>
</feature>
<dbReference type="InParanoid" id="A0A369JPG2"/>
<evidence type="ECO:0000256" key="2">
    <source>
        <dbReference type="SAM" id="Phobius"/>
    </source>
</evidence>
<feature type="region of interest" description="Disordered" evidence="1">
    <location>
        <begin position="348"/>
        <end position="373"/>
    </location>
</feature>
<dbReference type="AlphaFoldDB" id="A0A369JPG2"/>
<evidence type="ECO:0008006" key="5">
    <source>
        <dbReference type="Google" id="ProtNLM"/>
    </source>
</evidence>
<sequence>MSSRVWTIFRTIRVVIFALSTLLSLAWAIIFATLLLREWATYSISQRAVVIMALSINGVSALLLYLMIVVRFRLWLDAARIAFVLFFQLGSTITFALCSPSFPCNNLGSEEDCKRVTLTAINGGLGLSGLLLVYAFYLAVMSYVPPPPPPWNPESVLSDGKRSHSAAPSTESATWLLKPESVKRASSDSAYTHSTFIQSYHRSLDRSPSASLKSPSLNSERQFGVHRSGSRASFYSSASSSMPSAHGTRITASTSFLPRKYAHPSLQQLLPNPFLDPLSRHPSPMSEASVSTSQSDGLIYDARHRPRLLPPSRAMSLTGVGQHNKAFPPPPYMDRGYGAVSPHRTHLTVPSTPMSLRPSVQRNPLPREFTASPTSVSVRSMAASLHTPSRSGSYSVSPVSGPIFRGSPGLPASPRRVALSPTPNAHFNDISRYGTQVLNERPGIPFRPIAVSQATGRVRQEHTDARPEWVAQKTDRTMDFKQWRQDVLQAAGRDA</sequence>
<protein>
    <recommendedName>
        <fullName evidence="5">MARVEL domain-containing protein</fullName>
    </recommendedName>
</protein>
<keyword evidence="2" id="KW-0812">Transmembrane</keyword>
<feature type="transmembrane region" description="Helical" evidence="2">
    <location>
        <begin position="119"/>
        <end position="140"/>
    </location>
</feature>
<feature type="region of interest" description="Disordered" evidence="1">
    <location>
        <begin position="272"/>
        <end position="295"/>
    </location>
</feature>
<feature type="transmembrane region" description="Helical" evidence="2">
    <location>
        <begin position="48"/>
        <end position="72"/>
    </location>
</feature>
<proteinExistence type="predicted"/>
<evidence type="ECO:0000256" key="1">
    <source>
        <dbReference type="SAM" id="MobiDB-lite"/>
    </source>
</evidence>
<feature type="compositionally biased region" description="Polar residues" evidence="1">
    <location>
        <begin position="206"/>
        <end position="221"/>
    </location>
</feature>
<evidence type="ECO:0000313" key="4">
    <source>
        <dbReference type="Proteomes" id="UP000076154"/>
    </source>
</evidence>
<keyword evidence="2" id="KW-0472">Membrane</keyword>
<dbReference type="Proteomes" id="UP000076154">
    <property type="component" value="Unassembled WGS sequence"/>
</dbReference>
<feature type="compositionally biased region" description="Polar residues" evidence="1">
    <location>
        <begin position="286"/>
        <end position="295"/>
    </location>
</feature>
<evidence type="ECO:0000313" key="3">
    <source>
        <dbReference type="EMBL" id="RDB21274.1"/>
    </source>
</evidence>
<feature type="region of interest" description="Disordered" evidence="1">
    <location>
        <begin position="206"/>
        <end position="225"/>
    </location>
</feature>
<comment type="caution">
    <text evidence="3">The sequence shown here is derived from an EMBL/GenBank/DDBJ whole genome shotgun (WGS) entry which is preliminary data.</text>
</comment>
<dbReference type="STRING" id="39966.A0A369JPG2"/>
<feature type="compositionally biased region" description="Polar residues" evidence="1">
    <location>
        <begin position="348"/>
        <end position="362"/>
    </location>
</feature>